<dbReference type="InterPro" id="IPR018540">
    <property type="entry name" value="Spo0E-like"/>
</dbReference>
<reference evidence="1 2" key="1">
    <citation type="submission" date="2021-01" db="EMBL/GenBank/DDBJ databases">
        <title>Genomic Encyclopedia of Type Strains, Phase IV (KMG-IV): sequencing the most valuable type-strain genomes for metagenomic binning, comparative biology and taxonomic classification.</title>
        <authorList>
            <person name="Goeker M."/>
        </authorList>
    </citation>
    <scope>NUCLEOTIDE SEQUENCE [LARGE SCALE GENOMIC DNA]</scope>
    <source>
        <strain evidence="1 2">DSM 24834</strain>
    </source>
</reference>
<dbReference type="InterPro" id="IPR037208">
    <property type="entry name" value="Spo0E-like_sf"/>
</dbReference>
<sequence>MIFLGGKFGFTDKQTVECSQELDKLLNLYQQYQSKNDKKGKWSVLLFQSESKKTADYV</sequence>
<protein>
    <recommendedName>
        <fullName evidence="3">Aspartyl-phosphate phosphatase Spo0E family protein</fullName>
    </recommendedName>
</protein>
<dbReference type="SUPFAM" id="SSF140500">
    <property type="entry name" value="BAS1536-like"/>
    <property type="match status" value="1"/>
</dbReference>
<evidence type="ECO:0000313" key="1">
    <source>
        <dbReference type="EMBL" id="MBM7586613.1"/>
    </source>
</evidence>
<dbReference type="EMBL" id="JAFBDZ010000003">
    <property type="protein sequence ID" value="MBM7586613.1"/>
    <property type="molecule type" value="Genomic_DNA"/>
</dbReference>
<dbReference type="Proteomes" id="UP001646157">
    <property type="component" value="Unassembled WGS sequence"/>
</dbReference>
<evidence type="ECO:0008006" key="3">
    <source>
        <dbReference type="Google" id="ProtNLM"/>
    </source>
</evidence>
<name>A0ABS2NFL4_9BACI</name>
<evidence type="ECO:0000313" key="2">
    <source>
        <dbReference type="Proteomes" id="UP001646157"/>
    </source>
</evidence>
<gene>
    <name evidence="1" type="ORF">JOC86_003165</name>
</gene>
<keyword evidence="2" id="KW-1185">Reference proteome</keyword>
<dbReference type="InterPro" id="IPR036638">
    <property type="entry name" value="HLH_DNA-bd_sf"/>
</dbReference>
<organism evidence="1 2">
    <name type="scientific">Rossellomorea pakistanensis</name>
    <dbReference type="NCBI Taxonomy" id="992288"/>
    <lineage>
        <taxon>Bacteria</taxon>
        <taxon>Bacillati</taxon>
        <taxon>Bacillota</taxon>
        <taxon>Bacilli</taxon>
        <taxon>Bacillales</taxon>
        <taxon>Bacillaceae</taxon>
        <taxon>Rossellomorea</taxon>
    </lineage>
</organism>
<accession>A0ABS2NFL4</accession>
<comment type="caution">
    <text evidence="1">The sequence shown here is derived from an EMBL/GenBank/DDBJ whole genome shotgun (WGS) entry which is preliminary data.</text>
</comment>
<dbReference type="Gene3D" id="4.10.280.10">
    <property type="entry name" value="Helix-loop-helix DNA-binding domain"/>
    <property type="match status" value="1"/>
</dbReference>
<dbReference type="Pfam" id="PF09388">
    <property type="entry name" value="SpoOE-like"/>
    <property type="match status" value="1"/>
</dbReference>
<proteinExistence type="predicted"/>